<dbReference type="GO" id="GO:0006351">
    <property type="term" value="P:DNA-templated transcription"/>
    <property type="evidence" value="ECO:0007669"/>
    <property type="project" value="InterPro"/>
</dbReference>
<protein>
    <submittedName>
        <fullName evidence="4">Transcriptional regulator, PaaX family</fullName>
    </submittedName>
</protein>
<dbReference type="Gene3D" id="1.10.10.10">
    <property type="entry name" value="Winged helix-like DNA-binding domain superfamily/Winged helix DNA-binding domain"/>
    <property type="match status" value="1"/>
</dbReference>
<name>A0A1M5HIH9_9ACTN</name>
<evidence type="ECO:0000259" key="3">
    <source>
        <dbReference type="Pfam" id="PF20803"/>
    </source>
</evidence>
<reference evidence="4 5" key="1">
    <citation type="submission" date="2016-11" db="EMBL/GenBank/DDBJ databases">
        <authorList>
            <person name="Jaros S."/>
            <person name="Januszkiewicz K."/>
            <person name="Wedrychowicz H."/>
        </authorList>
    </citation>
    <scope>NUCLEOTIDE SEQUENCE [LARGE SCALE GENOMIC DNA]</scope>
    <source>
        <strain evidence="4 5">DSM 45408</strain>
    </source>
</reference>
<accession>A0A1M5HIH9</accession>
<dbReference type="PANTHER" id="PTHR30319:SF1">
    <property type="entry name" value="TRANSCRIPTIONAL REPRESSOR PAAX"/>
    <property type="match status" value="1"/>
</dbReference>
<dbReference type="PANTHER" id="PTHR30319">
    <property type="entry name" value="PHENYLACETIC ACID REGULATOR-RELATED TRANSCRIPTIONAL REPRESSOR"/>
    <property type="match status" value="1"/>
</dbReference>
<dbReference type="EMBL" id="FQVX01000002">
    <property type="protein sequence ID" value="SHG15622.1"/>
    <property type="molecule type" value="Genomic_DNA"/>
</dbReference>
<dbReference type="PIRSF" id="PIRSF020623">
    <property type="entry name" value="PaaX"/>
    <property type="match status" value="1"/>
</dbReference>
<feature type="domain" description="Transcriptional repressor PaaX-like N-terminal" evidence="1">
    <location>
        <begin position="20"/>
        <end position="85"/>
    </location>
</feature>
<dbReference type="Gene3D" id="3.30.70.2650">
    <property type="match status" value="1"/>
</dbReference>
<dbReference type="RefSeq" id="WP_217651181.1">
    <property type="nucleotide sequence ID" value="NZ_FQVX01000002.1"/>
</dbReference>
<dbReference type="InterPro" id="IPR036388">
    <property type="entry name" value="WH-like_DNA-bd_sf"/>
</dbReference>
<dbReference type="AlphaFoldDB" id="A0A1M5HIH9"/>
<dbReference type="SUPFAM" id="SSF46785">
    <property type="entry name" value="Winged helix' DNA-binding domain"/>
    <property type="match status" value="1"/>
</dbReference>
<dbReference type="Pfam" id="PF08223">
    <property type="entry name" value="PaaX_C"/>
    <property type="match status" value="1"/>
</dbReference>
<dbReference type="Gene3D" id="1.20.58.1460">
    <property type="match status" value="1"/>
</dbReference>
<evidence type="ECO:0000313" key="4">
    <source>
        <dbReference type="EMBL" id="SHG15622.1"/>
    </source>
</evidence>
<dbReference type="InterPro" id="IPR011965">
    <property type="entry name" value="PaaX_trns_reg"/>
</dbReference>
<organism evidence="4 5">
    <name type="scientific">Geodermatophilus nigrescens</name>
    <dbReference type="NCBI Taxonomy" id="1070870"/>
    <lineage>
        <taxon>Bacteria</taxon>
        <taxon>Bacillati</taxon>
        <taxon>Actinomycetota</taxon>
        <taxon>Actinomycetes</taxon>
        <taxon>Geodermatophilales</taxon>
        <taxon>Geodermatophilaceae</taxon>
        <taxon>Geodermatophilus</taxon>
    </lineage>
</organism>
<feature type="domain" description="Transcriptional repressor PaaX-like central Cas2-like" evidence="3">
    <location>
        <begin position="108"/>
        <end position="177"/>
    </location>
</feature>
<dbReference type="Proteomes" id="UP000184471">
    <property type="component" value="Unassembled WGS sequence"/>
</dbReference>
<proteinExistence type="predicted"/>
<gene>
    <name evidence="4" type="ORF">SAMN05444351_1605</name>
</gene>
<dbReference type="InterPro" id="IPR012906">
    <property type="entry name" value="PaaX-like_N"/>
</dbReference>
<evidence type="ECO:0000259" key="2">
    <source>
        <dbReference type="Pfam" id="PF08223"/>
    </source>
</evidence>
<dbReference type="InterPro" id="IPR036390">
    <property type="entry name" value="WH_DNA-bd_sf"/>
</dbReference>
<dbReference type="InterPro" id="IPR048846">
    <property type="entry name" value="PaaX-like_central"/>
</dbReference>
<keyword evidence="5" id="KW-1185">Reference proteome</keyword>
<dbReference type="Pfam" id="PF07848">
    <property type="entry name" value="PaaX"/>
    <property type="match status" value="1"/>
</dbReference>
<dbReference type="STRING" id="1070870.SAMN05444351_1605"/>
<feature type="domain" description="Transcriptional repressor PaaX-like C-terminal" evidence="2">
    <location>
        <begin position="190"/>
        <end position="270"/>
    </location>
</feature>
<evidence type="ECO:0000313" key="5">
    <source>
        <dbReference type="Proteomes" id="UP000184471"/>
    </source>
</evidence>
<dbReference type="InterPro" id="IPR013225">
    <property type="entry name" value="PaaX_C"/>
</dbReference>
<sequence>MSAEPAAPDVPAVPAGAARPQALLLTLLGRHVLGRAVLVSQTSVSEVMARVGVSDPATRSVLLRMEKRGLLRRERRGRPVFLGLTPRSRELLADGQRRLWAAAAVSGHWDGAWTLLTFSLPEAWQRQRHQIRSRLQWAGFGMLQGGLWIAPSALDVGQVLAGVEGADRVRAFVARPGPDVDVPEMVRDAWDLAELRARYDEFLARWGDCGPAGAAGDALAAQLALTTDWLAVLRSDPRLPLEHLPADWPARRAQEVFRRWHAELDPPARAAAADILVTAPDLS</sequence>
<dbReference type="Pfam" id="PF20803">
    <property type="entry name" value="PaaX_M"/>
    <property type="match status" value="1"/>
</dbReference>
<evidence type="ECO:0000259" key="1">
    <source>
        <dbReference type="Pfam" id="PF07848"/>
    </source>
</evidence>